<dbReference type="EMBL" id="JAZDWU010000004">
    <property type="protein sequence ID" value="KAL0005638.1"/>
    <property type="molecule type" value="Genomic_DNA"/>
</dbReference>
<accession>A0AAW2D7J7</accession>
<gene>
    <name evidence="2" type="ORF">SO802_013199</name>
</gene>
<dbReference type="AlphaFoldDB" id="A0AAW2D7J7"/>
<sequence length="211" mass="23531">MIRGNAASPEEAIALQITHLLLPVNFLTTAMMALPSNAACRMLTSIYIHFQRHENLLIELLRICQDGFTMLSLLGSSVAKAVALIGFDTTLESLIHENVAVRYSQFHVVYLDSLSEFSLVVGINNAREVWNTLEQRFASTLRANILNMKIGLQNIEKGTNTINGFLQRIKAARDRLLAVGVTVDNEELDCIVLRGLPKEYAHFFSAIKTRS</sequence>
<keyword evidence="1" id="KW-0472">Membrane</keyword>
<name>A0AAW2D7J7_9ROSI</name>
<dbReference type="PANTHER" id="PTHR47481:SF28">
    <property type="entry name" value="RETROTRANSPOSON COPIA-LIKE N-TERMINAL DOMAIN-CONTAINING PROTEIN"/>
    <property type="match status" value="1"/>
</dbReference>
<comment type="caution">
    <text evidence="2">The sequence shown here is derived from an EMBL/GenBank/DDBJ whole genome shotgun (WGS) entry which is preliminary data.</text>
</comment>
<protein>
    <submittedName>
        <fullName evidence="2">Uncharacterized protein</fullName>
    </submittedName>
</protein>
<proteinExistence type="predicted"/>
<dbReference type="Proteomes" id="UP001459277">
    <property type="component" value="Unassembled WGS sequence"/>
</dbReference>
<keyword evidence="1" id="KW-1133">Transmembrane helix</keyword>
<evidence type="ECO:0000256" key="1">
    <source>
        <dbReference type="SAM" id="Phobius"/>
    </source>
</evidence>
<keyword evidence="3" id="KW-1185">Reference proteome</keyword>
<reference evidence="2 3" key="1">
    <citation type="submission" date="2024-01" db="EMBL/GenBank/DDBJ databases">
        <title>A telomere-to-telomere, gap-free genome of sweet tea (Lithocarpus litseifolius).</title>
        <authorList>
            <person name="Zhou J."/>
        </authorList>
    </citation>
    <scope>NUCLEOTIDE SEQUENCE [LARGE SCALE GENOMIC DNA]</scope>
    <source>
        <strain evidence="2">Zhou-2022a</strain>
        <tissue evidence="2">Leaf</tissue>
    </source>
</reference>
<dbReference type="PANTHER" id="PTHR47481">
    <property type="match status" value="1"/>
</dbReference>
<organism evidence="2 3">
    <name type="scientific">Lithocarpus litseifolius</name>
    <dbReference type="NCBI Taxonomy" id="425828"/>
    <lineage>
        <taxon>Eukaryota</taxon>
        <taxon>Viridiplantae</taxon>
        <taxon>Streptophyta</taxon>
        <taxon>Embryophyta</taxon>
        <taxon>Tracheophyta</taxon>
        <taxon>Spermatophyta</taxon>
        <taxon>Magnoliopsida</taxon>
        <taxon>eudicotyledons</taxon>
        <taxon>Gunneridae</taxon>
        <taxon>Pentapetalae</taxon>
        <taxon>rosids</taxon>
        <taxon>fabids</taxon>
        <taxon>Fagales</taxon>
        <taxon>Fagaceae</taxon>
        <taxon>Lithocarpus</taxon>
    </lineage>
</organism>
<keyword evidence="1" id="KW-0812">Transmembrane</keyword>
<evidence type="ECO:0000313" key="2">
    <source>
        <dbReference type="EMBL" id="KAL0005638.1"/>
    </source>
</evidence>
<feature type="transmembrane region" description="Helical" evidence="1">
    <location>
        <begin position="12"/>
        <end position="34"/>
    </location>
</feature>
<dbReference type="Pfam" id="PF14223">
    <property type="entry name" value="Retrotran_gag_2"/>
    <property type="match status" value="1"/>
</dbReference>
<evidence type="ECO:0000313" key="3">
    <source>
        <dbReference type="Proteomes" id="UP001459277"/>
    </source>
</evidence>